<comment type="caution">
    <text evidence="5">The sequence shown here is derived from an EMBL/GenBank/DDBJ whole genome shotgun (WGS) entry which is preliminary data.</text>
</comment>
<organism evidence="5 6">
    <name type="scientific">Flaviflagellibacter deserti</name>
    <dbReference type="NCBI Taxonomy" id="2267266"/>
    <lineage>
        <taxon>Bacteria</taxon>
        <taxon>Pseudomonadati</taxon>
        <taxon>Pseudomonadota</taxon>
        <taxon>Alphaproteobacteria</taxon>
        <taxon>Hyphomicrobiales</taxon>
        <taxon>Flaviflagellibacter</taxon>
    </lineage>
</organism>
<dbReference type="Gene3D" id="3.40.50.2000">
    <property type="entry name" value="Glycogen Phosphorylase B"/>
    <property type="match status" value="2"/>
</dbReference>
<dbReference type="GO" id="GO:0016757">
    <property type="term" value="F:glycosyltransferase activity"/>
    <property type="evidence" value="ECO:0007669"/>
    <property type="project" value="UniProtKB-KW"/>
</dbReference>
<evidence type="ECO:0000256" key="2">
    <source>
        <dbReference type="ARBA" id="ARBA00022676"/>
    </source>
</evidence>
<proteinExistence type="inferred from homology"/>
<dbReference type="Proteomes" id="UP001595796">
    <property type="component" value="Unassembled WGS sequence"/>
</dbReference>
<accession>A0ABV9Z0L5</accession>
<name>A0ABV9Z0L5_9HYPH</name>
<evidence type="ECO:0000259" key="4">
    <source>
        <dbReference type="Pfam" id="PF00534"/>
    </source>
</evidence>
<evidence type="ECO:0000256" key="1">
    <source>
        <dbReference type="ARBA" id="ARBA00009481"/>
    </source>
</evidence>
<dbReference type="CDD" id="cd03801">
    <property type="entry name" value="GT4_PimA-like"/>
    <property type="match status" value="1"/>
</dbReference>
<keyword evidence="3 5" id="KW-0808">Transferase</keyword>
<evidence type="ECO:0000313" key="6">
    <source>
        <dbReference type="Proteomes" id="UP001595796"/>
    </source>
</evidence>
<dbReference type="SUPFAM" id="SSF53756">
    <property type="entry name" value="UDP-Glycosyltransferase/glycogen phosphorylase"/>
    <property type="match status" value="1"/>
</dbReference>
<sequence length="344" mass="36861">MRRLTFVFPGDLARPTGGYGYDRRIIAELRDMGWTVETLSLIGAYPFPTDRERAAAAEAFAAIPDRSLVVVDGLAFAVLPEIARTHARRLGLVGLVHHPLSHESGLNTAAIRTLHESEREALACARAVIVTAPKTSKLVVEEFGVDAGVVTVAEPGTDRFGHALGRGDPPVLLTLGSLIERKGHDVLIDALKRLTDLPWRARFVGEASDPEWAAMLRERAAGLGERVTFAGPTDNAHHELLGADIFVLPSRYEGYGMAFTEALACGLPVVGCPVGVLPDVLRDGSGTMVPVGDVDALERALRDLLSDPKRRAETARAAARAGSLLPVWAETAHRFGAALERVAP</sequence>
<dbReference type="EC" id="2.4.-.-" evidence="5"/>
<gene>
    <name evidence="5" type="ORF">ACFPFW_04370</name>
</gene>
<evidence type="ECO:0000313" key="5">
    <source>
        <dbReference type="EMBL" id="MFC5067248.1"/>
    </source>
</evidence>
<dbReference type="PANTHER" id="PTHR12526">
    <property type="entry name" value="GLYCOSYLTRANSFERASE"/>
    <property type="match status" value="1"/>
</dbReference>
<keyword evidence="6" id="KW-1185">Reference proteome</keyword>
<dbReference type="PANTHER" id="PTHR12526:SF640">
    <property type="entry name" value="COLANIC ACID BIOSYNTHESIS GLYCOSYLTRANSFERASE WCAL-RELATED"/>
    <property type="match status" value="1"/>
</dbReference>
<keyword evidence="2 5" id="KW-0328">Glycosyltransferase</keyword>
<reference evidence="6" key="1">
    <citation type="journal article" date="2019" name="Int. J. Syst. Evol. Microbiol.">
        <title>The Global Catalogue of Microorganisms (GCM) 10K type strain sequencing project: providing services to taxonomists for standard genome sequencing and annotation.</title>
        <authorList>
            <consortium name="The Broad Institute Genomics Platform"/>
            <consortium name="The Broad Institute Genome Sequencing Center for Infectious Disease"/>
            <person name="Wu L."/>
            <person name="Ma J."/>
        </authorList>
    </citation>
    <scope>NUCLEOTIDE SEQUENCE [LARGE SCALE GENOMIC DNA]</scope>
    <source>
        <strain evidence="6">CGMCC 1.16444</strain>
    </source>
</reference>
<dbReference type="InterPro" id="IPR001296">
    <property type="entry name" value="Glyco_trans_1"/>
</dbReference>
<protein>
    <submittedName>
        <fullName evidence="5">Glycosyltransferase family 4 protein</fullName>
        <ecNumber evidence="5">2.4.-.-</ecNumber>
    </submittedName>
</protein>
<dbReference type="Pfam" id="PF00534">
    <property type="entry name" value="Glycos_transf_1"/>
    <property type="match status" value="1"/>
</dbReference>
<evidence type="ECO:0000256" key="3">
    <source>
        <dbReference type="ARBA" id="ARBA00022679"/>
    </source>
</evidence>
<dbReference type="EMBL" id="JBHSJF010000004">
    <property type="protein sequence ID" value="MFC5067248.1"/>
    <property type="molecule type" value="Genomic_DNA"/>
</dbReference>
<feature type="domain" description="Glycosyl transferase family 1" evidence="4">
    <location>
        <begin position="167"/>
        <end position="319"/>
    </location>
</feature>
<comment type="similarity">
    <text evidence="1">Belongs to the glycosyltransferase group 1 family. Glycosyltransferase 4 subfamily.</text>
</comment>
<dbReference type="RefSeq" id="WP_379769586.1">
    <property type="nucleotide sequence ID" value="NZ_JBHSJF010000004.1"/>
</dbReference>